<reference evidence="2 3" key="1">
    <citation type="submission" date="2019-02" db="EMBL/GenBank/DDBJ databases">
        <title>Deep-cultivation of Planctomycetes and their phenomic and genomic characterization uncovers novel biology.</title>
        <authorList>
            <person name="Wiegand S."/>
            <person name="Jogler M."/>
            <person name="Boedeker C."/>
            <person name="Pinto D."/>
            <person name="Vollmers J."/>
            <person name="Rivas-Marin E."/>
            <person name="Kohn T."/>
            <person name="Peeters S.H."/>
            <person name="Heuer A."/>
            <person name="Rast P."/>
            <person name="Oberbeckmann S."/>
            <person name="Bunk B."/>
            <person name="Jeske O."/>
            <person name="Meyerdierks A."/>
            <person name="Storesund J.E."/>
            <person name="Kallscheuer N."/>
            <person name="Luecker S."/>
            <person name="Lage O.M."/>
            <person name="Pohl T."/>
            <person name="Merkel B.J."/>
            <person name="Hornburger P."/>
            <person name="Mueller R.-W."/>
            <person name="Bruemmer F."/>
            <person name="Labrenz M."/>
            <person name="Spormann A.M."/>
            <person name="Op Den Camp H."/>
            <person name="Overmann J."/>
            <person name="Amann R."/>
            <person name="Jetten M.S.M."/>
            <person name="Mascher T."/>
            <person name="Medema M.H."/>
            <person name="Devos D.P."/>
            <person name="Kaster A.-K."/>
            <person name="Ovreas L."/>
            <person name="Rohde M."/>
            <person name="Galperin M.Y."/>
            <person name="Jogler C."/>
        </authorList>
    </citation>
    <scope>NUCLEOTIDE SEQUENCE [LARGE SCALE GENOMIC DNA]</scope>
    <source>
        <strain evidence="2 3">Enr8</strain>
    </source>
</reference>
<dbReference type="Proteomes" id="UP000318878">
    <property type="component" value="Unassembled WGS sequence"/>
</dbReference>
<dbReference type="Gene3D" id="3.10.180.10">
    <property type="entry name" value="2,3-Dihydroxybiphenyl 1,2-Dioxygenase, domain 1"/>
    <property type="match status" value="1"/>
</dbReference>
<dbReference type="EMBL" id="SJPF01000003">
    <property type="protein sequence ID" value="TWT33071.1"/>
    <property type="molecule type" value="Genomic_DNA"/>
</dbReference>
<accession>A0A5C5V410</accession>
<dbReference type="AlphaFoldDB" id="A0A5C5V410"/>
<dbReference type="GO" id="GO:0046677">
    <property type="term" value="P:response to antibiotic"/>
    <property type="evidence" value="ECO:0007669"/>
    <property type="project" value="UniProtKB-KW"/>
</dbReference>
<sequence>MTIAFQQTIPVLRIFDLAKAREFYLDFLGFQIDWEHRLDETSPIYLQVSRAGLILHLSEHHGDGTPGTNVFVWMTGIEALHAEIMAKDYPYNRPSVEKTFYNSLCMKVIDPFGNQLLLNEEIKLDGEV</sequence>
<evidence type="ECO:0000256" key="1">
    <source>
        <dbReference type="ARBA" id="ARBA00023251"/>
    </source>
</evidence>
<dbReference type="SUPFAM" id="SSF54593">
    <property type="entry name" value="Glyoxalase/Bleomycin resistance protein/Dihydroxybiphenyl dioxygenase"/>
    <property type="match status" value="1"/>
</dbReference>
<comment type="caution">
    <text evidence="2">The sequence shown here is derived from an EMBL/GenBank/DDBJ whole genome shotgun (WGS) entry which is preliminary data.</text>
</comment>
<dbReference type="RefSeq" id="WP_146432604.1">
    <property type="nucleotide sequence ID" value="NZ_SJPF01000003.1"/>
</dbReference>
<evidence type="ECO:0000313" key="2">
    <source>
        <dbReference type="EMBL" id="TWT33071.1"/>
    </source>
</evidence>
<keyword evidence="3" id="KW-1185">Reference proteome</keyword>
<organism evidence="2 3">
    <name type="scientific">Blastopirellula retiformator</name>
    <dbReference type="NCBI Taxonomy" id="2527970"/>
    <lineage>
        <taxon>Bacteria</taxon>
        <taxon>Pseudomonadati</taxon>
        <taxon>Planctomycetota</taxon>
        <taxon>Planctomycetia</taxon>
        <taxon>Pirellulales</taxon>
        <taxon>Pirellulaceae</taxon>
        <taxon>Blastopirellula</taxon>
    </lineage>
</organism>
<dbReference type="Pfam" id="PF19581">
    <property type="entry name" value="Glyoxalase_7"/>
    <property type="match status" value="1"/>
</dbReference>
<dbReference type="CDD" id="cd08349">
    <property type="entry name" value="BLMA_like"/>
    <property type="match status" value="1"/>
</dbReference>
<dbReference type="OrthoDB" id="9803104at2"/>
<evidence type="ECO:0000313" key="3">
    <source>
        <dbReference type="Proteomes" id="UP000318878"/>
    </source>
</evidence>
<keyword evidence="1" id="KW-0046">Antibiotic resistance</keyword>
<name>A0A5C5V410_9BACT</name>
<gene>
    <name evidence="2" type="ORF">Enr8_28910</name>
</gene>
<proteinExistence type="predicted"/>
<dbReference type="InterPro" id="IPR000335">
    <property type="entry name" value="Bleomycin-R"/>
</dbReference>
<protein>
    <submittedName>
        <fullName evidence="2">Glyoxalase-like domain protein</fullName>
    </submittedName>
</protein>
<dbReference type="InterPro" id="IPR029068">
    <property type="entry name" value="Glyas_Bleomycin-R_OHBP_Dase"/>
</dbReference>